<dbReference type="PANTHER" id="PTHR43712:SF16">
    <property type="entry name" value="O-METHYLTRANSFERASE ELCB"/>
    <property type="match status" value="1"/>
</dbReference>
<dbReference type="OrthoDB" id="1535081at2759"/>
<feature type="domain" description="O-methyltransferase C-terminal" evidence="5">
    <location>
        <begin position="278"/>
        <end position="422"/>
    </location>
</feature>
<dbReference type="SUPFAM" id="SSF46785">
    <property type="entry name" value="Winged helix' DNA-binding domain"/>
    <property type="match status" value="1"/>
</dbReference>
<dbReference type="InterPro" id="IPR029063">
    <property type="entry name" value="SAM-dependent_MTases_sf"/>
</dbReference>
<dbReference type="STRING" id="196109.A0A136J414"/>
<dbReference type="GO" id="GO:0008171">
    <property type="term" value="F:O-methyltransferase activity"/>
    <property type="evidence" value="ECO:0007669"/>
    <property type="project" value="InterPro"/>
</dbReference>
<dbReference type="AlphaFoldDB" id="A0A136J414"/>
<proteinExistence type="predicted"/>
<dbReference type="Pfam" id="PF00891">
    <property type="entry name" value="Methyltransf_2"/>
    <property type="match status" value="1"/>
</dbReference>
<dbReference type="InterPro" id="IPR036390">
    <property type="entry name" value="WH_DNA-bd_sf"/>
</dbReference>
<protein>
    <submittedName>
        <fullName evidence="6">S-adenosyl-L-methionine-dependent methyltransferase</fullName>
    </submittedName>
</protein>
<accession>A0A136J414</accession>
<keyword evidence="1 6" id="KW-0489">Methyltransferase</keyword>
<dbReference type="Gene3D" id="3.40.50.150">
    <property type="entry name" value="Vaccinia Virus protein VP39"/>
    <property type="match status" value="1"/>
</dbReference>
<evidence type="ECO:0000256" key="2">
    <source>
        <dbReference type="ARBA" id="ARBA00022679"/>
    </source>
</evidence>
<dbReference type="InterPro" id="IPR001077">
    <property type="entry name" value="COMT_C"/>
</dbReference>
<feature type="region of interest" description="Disordered" evidence="4">
    <location>
        <begin position="451"/>
        <end position="497"/>
    </location>
</feature>
<feature type="compositionally biased region" description="Low complexity" evidence="4">
    <location>
        <begin position="469"/>
        <end position="488"/>
    </location>
</feature>
<dbReference type="Proteomes" id="UP000070501">
    <property type="component" value="Unassembled WGS sequence"/>
</dbReference>
<keyword evidence="2 6" id="KW-0808">Transferase</keyword>
<reference evidence="7" key="1">
    <citation type="submission" date="2016-02" db="EMBL/GenBank/DDBJ databases">
        <title>Draft genome sequence of Microdochium bolleyi, a fungal endophyte of beachgrass.</title>
        <authorList>
            <consortium name="DOE Joint Genome Institute"/>
            <person name="David A.S."/>
            <person name="May G."/>
            <person name="Haridas S."/>
            <person name="Lim J."/>
            <person name="Wang M."/>
            <person name="Labutti K."/>
            <person name="Lipzen A."/>
            <person name="Barry K."/>
            <person name="Grigoriev I.V."/>
        </authorList>
    </citation>
    <scope>NUCLEOTIDE SEQUENCE [LARGE SCALE GENOMIC DNA]</scope>
    <source>
        <strain evidence="7">J235TASD1</strain>
    </source>
</reference>
<dbReference type="InterPro" id="IPR016461">
    <property type="entry name" value="COMT-like"/>
</dbReference>
<evidence type="ECO:0000313" key="7">
    <source>
        <dbReference type="Proteomes" id="UP000070501"/>
    </source>
</evidence>
<dbReference type="SUPFAM" id="SSF53335">
    <property type="entry name" value="S-adenosyl-L-methionine-dependent methyltransferases"/>
    <property type="match status" value="1"/>
</dbReference>
<dbReference type="Gene3D" id="1.10.10.10">
    <property type="entry name" value="Winged helix-like DNA-binding domain superfamily/Winged helix DNA-binding domain"/>
    <property type="match status" value="1"/>
</dbReference>
<gene>
    <name evidence="6" type="ORF">Micbo1qcDRAFT_203756</name>
</gene>
<evidence type="ECO:0000256" key="1">
    <source>
        <dbReference type="ARBA" id="ARBA00022603"/>
    </source>
</evidence>
<dbReference type="InterPro" id="IPR036388">
    <property type="entry name" value="WH-like_DNA-bd_sf"/>
</dbReference>
<keyword evidence="7" id="KW-1185">Reference proteome</keyword>
<keyword evidence="3" id="KW-0949">S-adenosyl-L-methionine</keyword>
<dbReference type="InParanoid" id="A0A136J414"/>
<evidence type="ECO:0000259" key="5">
    <source>
        <dbReference type="Pfam" id="PF00891"/>
    </source>
</evidence>
<evidence type="ECO:0000313" key="6">
    <source>
        <dbReference type="EMBL" id="KXJ91696.1"/>
    </source>
</evidence>
<evidence type="ECO:0000256" key="3">
    <source>
        <dbReference type="ARBA" id="ARBA00022691"/>
    </source>
</evidence>
<sequence>MSSASAAVAAVQEPATYDMHPPVYRRRNQRAAQFQALHGRYSKTLLDFQRSNPEPDSWEEKYFTSQLAKISKEMAATASAEDQASEMMTQCSLFTARQLFCVWKAFDKIPAQAGADISIAELASLVDADEALVKRLVDVLVAHGVLARTNAISVAHTPRSLELREGHAVGKRCQLFWEVCMVPYAQEPKFFQAYGRKEPQTMNHVPSTFAYGCPEDSFYSMLQKDPERTERFGRQMRAMEINMPSAGIYDFSWLVKRVRQEEYSMPLLAGTNRKRAIFVDVGGGMGQASKAIMAENPGLPSSRFVLQDRAEVLAKVEALGDEDLRDVSKMAVDFHADQPVKGAYIYFIRRCLFNFPDSIAGNMLRIIAASMDPHESRLLIQEDVMDDPPNPRMAAMDMIMLSLGGKQRSLDKWRQLARQAGLRVVQVHRDRSGKSESLCVIECVRDDRDDTDLGGLSSATSRSDTSHNRTASPQSSSRQSLSPSTSSAATVSEKLQPPTGPMVASALALPPMSFFAPITTGLTESLARATRQARAWLWR</sequence>
<name>A0A136J414_9PEZI</name>
<dbReference type="EMBL" id="KQ964249">
    <property type="protein sequence ID" value="KXJ91696.1"/>
    <property type="molecule type" value="Genomic_DNA"/>
</dbReference>
<evidence type="ECO:0000256" key="4">
    <source>
        <dbReference type="SAM" id="MobiDB-lite"/>
    </source>
</evidence>
<dbReference type="PANTHER" id="PTHR43712">
    <property type="entry name" value="PUTATIVE (AFU_ORTHOLOGUE AFUA_4G14580)-RELATED"/>
    <property type="match status" value="1"/>
</dbReference>
<dbReference type="PROSITE" id="PS51683">
    <property type="entry name" value="SAM_OMT_II"/>
    <property type="match status" value="1"/>
</dbReference>
<dbReference type="GO" id="GO:0032259">
    <property type="term" value="P:methylation"/>
    <property type="evidence" value="ECO:0007669"/>
    <property type="project" value="UniProtKB-KW"/>
</dbReference>
<organism evidence="6 7">
    <name type="scientific">Microdochium bolleyi</name>
    <dbReference type="NCBI Taxonomy" id="196109"/>
    <lineage>
        <taxon>Eukaryota</taxon>
        <taxon>Fungi</taxon>
        <taxon>Dikarya</taxon>
        <taxon>Ascomycota</taxon>
        <taxon>Pezizomycotina</taxon>
        <taxon>Sordariomycetes</taxon>
        <taxon>Xylariomycetidae</taxon>
        <taxon>Xylariales</taxon>
        <taxon>Microdochiaceae</taxon>
        <taxon>Microdochium</taxon>
    </lineage>
</organism>